<dbReference type="OrthoDB" id="9797274at2"/>
<evidence type="ECO:0000256" key="1">
    <source>
        <dbReference type="SAM" id="MobiDB-lite"/>
    </source>
</evidence>
<dbReference type="GO" id="GO:0009307">
    <property type="term" value="P:DNA restriction-modification system"/>
    <property type="evidence" value="ECO:0007669"/>
    <property type="project" value="InterPro"/>
</dbReference>
<accession>A0A1M6NRY9</accession>
<dbReference type="GO" id="GO:0015666">
    <property type="term" value="F:restriction endodeoxyribonuclease activity"/>
    <property type="evidence" value="ECO:0007669"/>
    <property type="project" value="TreeGrafter"/>
</dbReference>
<keyword evidence="2" id="KW-0732">Signal</keyword>
<dbReference type="EMBL" id="FQZF01000027">
    <property type="protein sequence ID" value="SHJ98440.1"/>
    <property type="molecule type" value="Genomic_DNA"/>
</dbReference>
<dbReference type="InterPro" id="IPR007560">
    <property type="entry name" value="Restrct_endonuc_IV_Mrr"/>
</dbReference>
<evidence type="ECO:0000313" key="4">
    <source>
        <dbReference type="EMBL" id="SHJ98440.1"/>
    </source>
</evidence>
<dbReference type="SUPFAM" id="SSF52980">
    <property type="entry name" value="Restriction endonuclease-like"/>
    <property type="match status" value="1"/>
</dbReference>
<feature type="region of interest" description="Disordered" evidence="1">
    <location>
        <begin position="151"/>
        <end position="178"/>
    </location>
</feature>
<proteinExistence type="predicted"/>
<feature type="region of interest" description="Disordered" evidence="1">
    <location>
        <begin position="210"/>
        <end position="237"/>
    </location>
</feature>
<feature type="chain" id="PRO_5009919836" evidence="2">
    <location>
        <begin position="21"/>
        <end position="237"/>
    </location>
</feature>
<evidence type="ECO:0000313" key="5">
    <source>
        <dbReference type="Proteomes" id="UP000184387"/>
    </source>
</evidence>
<gene>
    <name evidence="4" type="ORF">SAMN02745194_03881</name>
</gene>
<sequence>MGLLLAAVALLLLAAVLVIAHGAAPQAAPPAETPAPSLTPSLTPRQFEQHCADTLAAHGWTVSVGRGSGDQGVDVLARKGKRSVVLQCKLYNRPVGNKAVQEALAGRGYAGADGAAVVSNAPYTAAAHALAARVGVLLLHVSDLPRADRLFQFPATPTPPPEAEPTRARRRRARRATTRPWRPALRIPLLPAAVFAGFILLFPRLAPEDASPTEPRRLTRPALPLPPPAPPIRQAAR</sequence>
<dbReference type="InterPro" id="IPR052906">
    <property type="entry name" value="Type_IV_Methyl-Rstrct_Enzyme"/>
</dbReference>
<dbReference type="Pfam" id="PF04471">
    <property type="entry name" value="Mrr_cat"/>
    <property type="match status" value="1"/>
</dbReference>
<dbReference type="PANTHER" id="PTHR30015:SF6">
    <property type="entry name" value="SLL1429 PROTEIN"/>
    <property type="match status" value="1"/>
</dbReference>
<feature type="compositionally biased region" description="Basic residues" evidence="1">
    <location>
        <begin position="168"/>
        <end position="177"/>
    </location>
</feature>
<keyword evidence="4" id="KW-0378">Hydrolase</keyword>
<dbReference type="InterPro" id="IPR011335">
    <property type="entry name" value="Restrct_endonuc-II-like"/>
</dbReference>
<dbReference type="GO" id="GO:0003677">
    <property type="term" value="F:DNA binding"/>
    <property type="evidence" value="ECO:0007669"/>
    <property type="project" value="InterPro"/>
</dbReference>
<dbReference type="RefSeq" id="WP_073137789.1">
    <property type="nucleotide sequence ID" value="NZ_FQZF01000027.1"/>
</dbReference>
<reference evidence="4 5" key="1">
    <citation type="submission" date="2016-11" db="EMBL/GenBank/DDBJ databases">
        <authorList>
            <person name="Jaros S."/>
            <person name="Januszkiewicz K."/>
            <person name="Wedrychowicz H."/>
        </authorList>
    </citation>
    <scope>NUCLEOTIDE SEQUENCE [LARGE SCALE GENOMIC DNA]</scope>
    <source>
        <strain evidence="4 5">DSM 14916</strain>
    </source>
</reference>
<keyword evidence="4" id="KW-0540">Nuclease</keyword>
<keyword evidence="5" id="KW-1185">Reference proteome</keyword>
<name>A0A1M6NRY9_9PROT</name>
<dbReference type="Gene3D" id="3.40.1350.10">
    <property type="match status" value="1"/>
</dbReference>
<evidence type="ECO:0000256" key="2">
    <source>
        <dbReference type="SAM" id="SignalP"/>
    </source>
</evidence>
<dbReference type="AlphaFoldDB" id="A0A1M6NRY9"/>
<organism evidence="4 5">
    <name type="scientific">Muricoccus roseus</name>
    <dbReference type="NCBI Taxonomy" id="198092"/>
    <lineage>
        <taxon>Bacteria</taxon>
        <taxon>Pseudomonadati</taxon>
        <taxon>Pseudomonadota</taxon>
        <taxon>Alphaproteobacteria</taxon>
        <taxon>Acetobacterales</taxon>
        <taxon>Roseomonadaceae</taxon>
        <taxon>Muricoccus</taxon>
    </lineage>
</organism>
<protein>
    <submittedName>
        <fullName evidence="4">Restriction endonuclease</fullName>
    </submittedName>
</protein>
<keyword evidence="4" id="KW-0255">Endonuclease</keyword>
<dbReference type="Proteomes" id="UP000184387">
    <property type="component" value="Unassembled WGS sequence"/>
</dbReference>
<feature type="signal peptide" evidence="2">
    <location>
        <begin position="1"/>
        <end position="20"/>
    </location>
</feature>
<feature type="domain" description="Restriction endonuclease type IV Mrr" evidence="3">
    <location>
        <begin position="41"/>
        <end position="144"/>
    </location>
</feature>
<dbReference type="InterPro" id="IPR011856">
    <property type="entry name" value="tRNA_endonuc-like_dom_sf"/>
</dbReference>
<dbReference type="PANTHER" id="PTHR30015">
    <property type="entry name" value="MRR RESTRICTION SYSTEM PROTEIN"/>
    <property type="match status" value="1"/>
</dbReference>
<evidence type="ECO:0000259" key="3">
    <source>
        <dbReference type="Pfam" id="PF04471"/>
    </source>
</evidence>